<proteinExistence type="predicted"/>
<gene>
    <name evidence="3" type="ORF">NBRC116591_21340</name>
</gene>
<comment type="caution">
    <text evidence="3">The sequence shown here is derived from an EMBL/GenBank/DDBJ whole genome shotgun (WGS) entry which is preliminary data.</text>
</comment>
<feature type="signal peptide" evidence="2">
    <location>
        <begin position="1"/>
        <end position="19"/>
    </location>
</feature>
<dbReference type="RefSeq" id="WP_353302991.1">
    <property type="nucleotide sequence ID" value="NZ_BAABWN010000006.1"/>
</dbReference>
<name>A0ABQ0A9U9_9GAMM</name>
<feature type="chain" id="PRO_5045162373" evidence="2">
    <location>
        <begin position="20"/>
        <end position="93"/>
    </location>
</feature>
<keyword evidence="4" id="KW-1185">Reference proteome</keyword>
<evidence type="ECO:0000256" key="2">
    <source>
        <dbReference type="SAM" id="SignalP"/>
    </source>
</evidence>
<sequence length="93" mass="10986">MGKFSLGVLIIFLAFFPQASFSQYEGEPIDIFGEVPEKSDRDSEGRHDRGGMDREPQESKKDRKKREKEKKRKIDWLKKERKRLKKRGKNCKG</sequence>
<feature type="region of interest" description="Disordered" evidence="1">
    <location>
        <begin position="32"/>
        <end position="72"/>
    </location>
</feature>
<evidence type="ECO:0000313" key="3">
    <source>
        <dbReference type="EMBL" id="GAA6168323.1"/>
    </source>
</evidence>
<dbReference type="Proteomes" id="UP001465153">
    <property type="component" value="Unassembled WGS sequence"/>
</dbReference>
<evidence type="ECO:0000256" key="1">
    <source>
        <dbReference type="SAM" id="MobiDB-lite"/>
    </source>
</evidence>
<accession>A0ABQ0A9U9</accession>
<organism evidence="3 4">
    <name type="scientific">Sessilibacter corallicola</name>
    <dbReference type="NCBI Taxonomy" id="2904075"/>
    <lineage>
        <taxon>Bacteria</taxon>
        <taxon>Pseudomonadati</taxon>
        <taxon>Pseudomonadota</taxon>
        <taxon>Gammaproteobacteria</taxon>
        <taxon>Cellvibrionales</taxon>
        <taxon>Cellvibrionaceae</taxon>
        <taxon>Sessilibacter</taxon>
    </lineage>
</organism>
<feature type="compositionally biased region" description="Basic and acidic residues" evidence="1">
    <location>
        <begin position="35"/>
        <end position="61"/>
    </location>
</feature>
<keyword evidence="2" id="KW-0732">Signal</keyword>
<reference evidence="3 4" key="1">
    <citation type="submission" date="2024-04" db="EMBL/GenBank/DDBJ databases">
        <title>Draft genome sequence of Sessilibacter corallicola NBRC 116591.</title>
        <authorList>
            <person name="Miyakawa T."/>
            <person name="Kusuya Y."/>
            <person name="Miura T."/>
        </authorList>
    </citation>
    <scope>NUCLEOTIDE SEQUENCE [LARGE SCALE GENOMIC DNA]</scope>
    <source>
        <strain evidence="3 4">KU-00831-HH</strain>
    </source>
</reference>
<feature type="compositionally biased region" description="Basic residues" evidence="1">
    <location>
        <begin position="62"/>
        <end position="71"/>
    </location>
</feature>
<evidence type="ECO:0000313" key="4">
    <source>
        <dbReference type="Proteomes" id="UP001465153"/>
    </source>
</evidence>
<protein>
    <submittedName>
        <fullName evidence="3">Uncharacterized protein</fullName>
    </submittedName>
</protein>
<dbReference type="EMBL" id="BAABWN010000006">
    <property type="protein sequence ID" value="GAA6168323.1"/>
    <property type="molecule type" value="Genomic_DNA"/>
</dbReference>